<dbReference type="HOGENOM" id="CLU_3330267_0_0_3"/>
<evidence type="ECO:0000313" key="1">
    <source>
        <dbReference type="EMBL" id="EGJ32859.1"/>
    </source>
</evidence>
<dbReference type="EMBL" id="GL890888">
    <property type="protein sequence ID" value="EGJ32859.1"/>
    <property type="molecule type" value="Genomic_DNA"/>
</dbReference>
<name>F4XRB9_9CYAN</name>
<keyword evidence="2" id="KW-1185">Reference proteome</keyword>
<proteinExistence type="predicted"/>
<sequence length="38" mass="4362">MICQHVYDLALMAQKGFDAEGMKAFVERSNKVMTRLTQ</sequence>
<accession>F4XRB9</accession>
<protein>
    <submittedName>
        <fullName evidence="1">Uncharacterized protein</fullName>
    </submittedName>
</protein>
<dbReference type="AlphaFoldDB" id="F4XRB9"/>
<dbReference type="eggNOG" id="COG0326">
    <property type="taxonomic scope" value="Bacteria"/>
</dbReference>
<organism evidence="1 2">
    <name type="scientific">Moorena producens 3L</name>
    <dbReference type="NCBI Taxonomy" id="489825"/>
    <lineage>
        <taxon>Bacteria</taxon>
        <taxon>Bacillati</taxon>
        <taxon>Cyanobacteriota</taxon>
        <taxon>Cyanophyceae</taxon>
        <taxon>Coleofasciculales</taxon>
        <taxon>Coleofasciculaceae</taxon>
        <taxon>Moorena</taxon>
    </lineage>
</organism>
<reference evidence="2" key="1">
    <citation type="journal article" date="2011" name="Proc. Natl. Acad. Sci. U.S.A.">
        <title>Genomic insights into the physiology and ecology of the marine filamentous cyanobacterium Lyngbya majuscula.</title>
        <authorList>
            <person name="Jones A.C."/>
            <person name="Monroe E.A."/>
            <person name="Podell S."/>
            <person name="Hess W.R."/>
            <person name="Klages S."/>
            <person name="Esquenazi E."/>
            <person name="Niessen S."/>
            <person name="Hoover H."/>
            <person name="Rothmann M."/>
            <person name="Lasken R.S."/>
            <person name="Yates J.R.III."/>
            <person name="Reinhardt R."/>
            <person name="Kube M."/>
            <person name="Burkart M.D."/>
            <person name="Allen E.E."/>
            <person name="Dorrestein P.C."/>
            <person name="Gerwick W.H."/>
            <person name="Gerwick L."/>
        </authorList>
    </citation>
    <scope>NUCLEOTIDE SEQUENCE [LARGE SCALE GENOMIC DNA]</scope>
    <source>
        <strain evidence="2">3L</strain>
    </source>
</reference>
<gene>
    <name evidence="1" type="ORF">LYNGBM3L_75180</name>
</gene>
<dbReference type="Proteomes" id="UP000003959">
    <property type="component" value="Unassembled WGS sequence"/>
</dbReference>
<evidence type="ECO:0000313" key="2">
    <source>
        <dbReference type="Proteomes" id="UP000003959"/>
    </source>
</evidence>